<feature type="transmembrane region" description="Helical" evidence="1">
    <location>
        <begin position="20"/>
        <end position="40"/>
    </location>
</feature>
<dbReference type="InterPro" id="IPR012429">
    <property type="entry name" value="HGSNAT_cat"/>
</dbReference>
<feature type="transmembrane region" description="Helical" evidence="1">
    <location>
        <begin position="326"/>
        <end position="344"/>
    </location>
</feature>
<feature type="transmembrane region" description="Helical" evidence="1">
    <location>
        <begin position="60"/>
        <end position="78"/>
    </location>
</feature>
<protein>
    <recommendedName>
        <fullName evidence="2">Heparan-alpha-glucosaminide N-acetyltransferase catalytic domain-containing protein</fullName>
    </recommendedName>
</protein>
<feature type="transmembrane region" description="Helical" evidence="1">
    <location>
        <begin position="113"/>
        <end position="131"/>
    </location>
</feature>
<feature type="domain" description="Heparan-alpha-glucosaminide N-acetyltransferase catalytic" evidence="2">
    <location>
        <begin position="18"/>
        <end position="205"/>
    </location>
</feature>
<sequence length="376" mass="39922">MTAVARVRGSASRLRASRIIGVDVARGLAVLGMLASHMLITTPFDWAEPGTWTEVVDGRSSILFAVLAGVSLAILSGGRRPHDQLGRARMRIAVRAMAIFALGSVLTSLGTPIAVILEYYAVLFLLALPVLRARPSTLFIAAGVWMLVMPWVRQSLWSGLLGSGADQLPFLDLLITGYYPALVWFGYTLLGLGIGRLALGERRVQLLLLAVGAALAAVGYTAGALAGSLLERDPAIAGSLQSLFAEPFELLSAGPHSDSTFEAIGSSGFALAVLALCLLATGPLRVMLAPVAATGALALTAYTAHIVVLWVLGVEFWLVHRGPGQYLAYAVPIVAFCTLWWLLLGKGPLERPLTWISNRVADLGRVPTQRPAEPRS</sequence>
<feature type="transmembrane region" description="Helical" evidence="1">
    <location>
        <begin position="296"/>
        <end position="320"/>
    </location>
</feature>
<organism evidence="3 4">
    <name type="scientific">Arenivirga flava</name>
    <dbReference type="NCBI Taxonomy" id="1930060"/>
    <lineage>
        <taxon>Bacteria</taxon>
        <taxon>Bacillati</taxon>
        <taxon>Actinomycetota</taxon>
        <taxon>Actinomycetes</taxon>
        <taxon>Micrococcales</taxon>
        <taxon>Microbacteriaceae</taxon>
        <taxon>Arenivirga</taxon>
    </lineage>
</organism>
<comment type="caution">
    <text evidence="3">The sequence shown here is derived from an EMBL/GenBank/DDBJ whole genome shotgun (WGS) entry which is preliminary data.</text>
</comment>
<feature type="transmembrane region" description="Helical" evidence="1">
    <location>
        <begin position="177"/>
        <end position="199"/>
    </location>
</feature>
<dbReference type="InterPro" id="IPR052529">
    <property type="entry name" value="Bact_Transport_Assoc"/>
</dbReference>
<evidence type="ECO:0000313" key="3">
    <source>
        <dbReference type="EMBL" id="GMA27119.1"/>
    </source>
</evidence>
<feature type="transmembrane region" description="Helical" evidence="1">
    <location>
        <begin position="263"/>
        <end position="284"/>
    </location>
</feature>
<accession>A0AA37X839</accession>
<feature type="transmembrane region" description="Helical" evidence="1">
    <location>
        <begin position="206"/>
        <end position="230"/>
    </location>
</feature>
<dbReference type="Proteomes" id="UP001157160">
    <property type="component" value="Unassembled WGS sequence"/>
</dbReference>
<dbReference type="Pfam" id="PF07786">
    <property type="entry name" value="HGSNAT_cat"/>
    <property type="match status" value="1"/>
</dbReference>
<feature type="transmembrane region" description="Helical" evidence="1">
    <location>
        <begin position="138"/>
        <end position="157"/>
    </location>
</feature>
<keyword evidence="1" id="KW-0472">Membrane</keyword>
<evidence type="ECO:0000313" key="4">
    <source>
        <dbReference type="Proteomes" id="UP001157160"/>
    </source>
</evidence>
<evidence type="ECO:0000256" key="1">
    <source>
        <dbReference type="SAM" id="Phobius"/>
    </source>
</evidence>
<gene>
    <name evidence="3" type="ORF">GCM10025874_03720</name>
</gene>
<evidence type="ECO:0000259" key="2">
    <source>
        <dbReference type="Pfam" id="PF07786"/>
    </source>
</evidence>
<keyword evidence="4" id="KW-1185">Reference proteome</keyword>
<keyword evidence="1" id="KW-1133">Transmembrane helix</keyword>
<dbReference type="PANTHER" id="PTHR30590:SF3">
    <property type="entry name" value="HYPOTHETICAL MEMBRANE SPANNING PROTEIN"/>
    <property type="match status" value="1"/>
</dbReference>
<reference evidence="3 4" key="1">
    <citation type="journal article" date="2014" name="Int. J. Syst. Evol. Microbiol.">
        <title>Complete genome sequence of Corynebacterium casei LMG S-19264T (=DSM 44701T), isolated from a smear-ripened cheese.</title>
        <authorList>
            <consortium name="US DOE Joint Genome Institute (JGI-PGF)"/>
            <person name="Walter F."/>
            <person name="Albersmeier A."/>
            <person name="Kalinowski J."/>
            <person name="Ruckert C."/>
        </authorList>
    </citation>
    <scope>NUCLEOTIDE SEQUENCE [LARGE SCALE GENOMIC DNA]</scope>
    <source>
        <strain evidence="3 4">NBRC 112289</strain>
    </source>
</reference>
<feature type="transmembrane region" description="Helical" evidence="1">
    <location>
        <begin position="90"/>
        <end position="107"/>
    </location>
</feature>
<proteinExistence type="predicted"/>
<dbReference type="AlphaFoldDB" id="A0AA37X839"/>
<dbReference type="RefSeq" id="WP_284229439.1">
    <property type="nucleotide sequence ID" value="NZ_BSUL01000001.1"/>
</dbReference>
<name>A0AA37X839_9MICO</name>
<keyword evidence="1" id="KW-0812">Transmembrane</keyword>
<dbReference type="PANTHER" id="PTHR30590">
    <property type="entry name" value="INNER MEMBRANE PROTEIN"/>
    <property type="match status" value="1"/>
</dbReference>
<dbReference type="EMBL" id="BSUL01000001">
    <property type="protein sequence ID" value="GMA27119.1"/>
    <property type="molecule type" value="Genomic_DNA"/>
</dbReference>